<dbReference type="EMBL" id="JH658895">
    <property type="protein sequence ID" value="EXL70943.1"/>
    <property type="molecule type" value="Genomic_DNA"/>
</dbReference>
<gene>
    <name evidence="2" type="ORF">FOPG_13260</name>
</gene>
<dbReference type="Proteomes" id="UP000030676">
    <property type="component" value="Unassembled WGS sequence"/>
</dbReference>
<feature type="region of interest" description="Disordered" evidence="1">
    <location>
        <begin position="40"/>
        <end position="67"/>
    </location>
</feature>
<reference evidence="2" key="1">
    <citation type="submission" date="2011-11" db="EMBL/GenBank/DDBJ databases">
        <title>The Genome Sequence of Fusarium oxysporum PHW808.</title>
        <authorList>
            <consortium name="The Broad Institute Genome Sequencing Platform"/>
            <person name="Ma L.-J."/>
            <person name="Gale L.R."/>
            <person name="Schwartz D.C."/>
            <person name="Zhou S."/>
            <person name="Corby-Kistler H."/>
            <person name="Young S.K."/>
            <person name="Zeng Q."/>
            <person name="Gargeya S."/>
            <person name="Fitzgerald M."/>
            <person name="Haas B."/>
            <person name="Abouelleil A."/>
            <person name="Alvarado L."/>
            <person name="Arachchi H.M."/>
            <person name="Berlin A."/>
            <person name="Brown A."/>
            <person name="Chapman S.B."/>
            <person name="Chen Z."/>
            <person name="Dunbar C."/>
            <person name="Freedman E."/>
            <person name="Gearin G."/>
            <person name="Goldberg J."/>
            <person name="Griggs A."/>
            <person name="Gujja S."/>
            <person name="Heiman D."/>
            <person name="Howarth C."/>
            <person name="Larson L."/>
            <person name="Lui A."/>
            <person name="MacDonald P.J.P."/>
            <person name="Montmayeur A."/>
            <person name="Murphy C."/>
            <person name="Neiman D."/>
            <person name="Pearson M."/>
            <person name="Priest M."/>
            <person name="Roberts A."/>
            <person name="Saif S."/>
            <person name="Shea T."/>
            <person name="Shenoy N."/>
            <person name="Sisk P."/>
            <person name="Stolte C."/>
            <person name="Sykes S."/>
            <person name="Wortman J."/>
            <person name="Nusbaum C."/>
            <person name="Birren B."/>
        </authorList>
    </citation>
    <scope>NUCLEOTIDE SEQUENCE [LARGE SCALE GENOMIC DNA]</scope>
    <source>
        <strain evidence="2">54008</strain>
    </source>
</reference>
<evidence type="ECO:0000313" key="2">
    <source>
        <dbReference type="EMBL" id="EXL70943.1"/>
    </source>
</evidence>
<accession>X0H4L9</accession>
<dbReference type="HOGENOM" id="CLU_2812424_0_0_1"/>
<feature type="compositionally biased region" description="Basic and acidic residues" evidence="1">
    <location>
        <begin position="42"/>
        <end position="67"/>
    </location>
</feature>
<evidence type="ECO:0000256" key="1">
    <source>
        <dbReference type="SAM" id="MobiDB-lite"/>
    </source>
</evidence>
<name>X0H4L9_FUSOX</name>
<reference evidence="2" key="2">
    <citation type="submission" date="2012-05" db="EMBL/GenBank/DDBJ databases">
        <title>The Genome Annotation of Fusarium oxysporum PHW808.</title>
        <authorList>
            <consortium name="The Broad Institute Genomics Platform"/>
            <person name="Ma L.-J."/>
            <person name="Corby-Kistler H."/>
            <person name="Broz K."/>
            <person name="Gale L.R."/>
            <person name="Jonkers W."/>
            <person name="O'Donnell K."/>
            <person name="Ploetz R."/>
            <person name="Steinberg C."/>
            <person name="Schwartz D.C."/>
            <person name="VanEtten H."/>
            <person name="Zhou S."/>
            <person name="Young S.K."/>
            <person name="Zeng Q."/>
            <person name="Gargeya S."/>
            <person name="Fitzgerald M."/>
            <person name="Abouelleil A."/>
            <person name="Alvarado L."/>
            <person name="Chapman S.B."/>
            <person name="Gainer-Dewar J."/>
            <person name="Goldberg J."/>
            <person name="Griggs A."/>
            <person name="Gujja S."/>
            <person name="Hansen M."/>
            <person name="Howarth C."/>
            <person name="Imamovic A."/>
            <person name="Ireland A."/>
            <person name="Larimer J."/>
            <person name="McCowan C."/>
            <person name="Murphy C."/>
            <person name="Pearson M."/>
            <person name="Poon T.W."/>
            <person name="Priest M."/>
            <person name="Roberts A."/>
            <person name="Saif S."/>
            <person name="Shea T."/>
            <person name="Sykes S."/>
            <person name="Wortman J."/>
            <person name="Nusbaum C."/>
            <person name="Birren B."/>
        </authorList>
    </citation>
    <scope>NUCLEOTIDE SEQUENCE</scope>
    <source>
        <strain evidence="2">54008</strain>
    </source>
</reference>
<sequence>MSHALEWRTLKEQRGTNLDIDVNGHKPQVKRVSHANINASTSREHERLVVDEGTRPGVKESMKNPYV</sequence>
<protein>
    <submittedName>
        <fullName evidence="2">Uncharacterized protein</fullName>
    </submittedName>
</protein>
<proteinExistence type="predicted"/>
<organism evidence="2">
    <name type="scientific">Fusarium oxysporum f. sp. conglutinans race 2 54008</name>
    <dbReference type="NCBI Taxonomy" id="1089457"/>
    <lineage>
        <taxon>Eukaryota</taxon>
        <taxon>Fungi</taxon>
        <taxon>Dikarya</taxon>
        <taxon>Ascomycota</taxon>
        <taxon>Pezizomycotina</taxon>
        <taxon>Sordariomycetes</taxon>
        <taxon>Hypocreomycetidae</taxon>
        <taxon>Hypocreales</taxon>
        <taxon>Nectriaceae</taxon>
        <taxon>Fusarium</taxon>
        <taxon>Fusarium oxysporum species complex</taxon>
    </lineage>
</organism>
<dbReference type="AlphaFoldDB" id="X0H4L9"/>